<feature type="transmembrane region" description="Helical" evidence="10">
    <location>
        <begin position="63"/>
        <end position="80"/>
    </location>
</feature>
<dbReference type="KEGG" id="cdrk:B9W14_02140"/>
<keyword evidence="4 10" id="KW-1133">Transmembrane helix</keyword>
<evidence type="ECO:0000256" key="1">
    <source>
        <dbReference type="ARBA" id="ARBA00004651"/>
    </source>
</evidence>
<evidence type="ECO:0000313" key="12">
    <source>
        <dbReference type="Proteomes" id="UP000244910"/>
    </source>
</evidence>
<comment type="catalytic activity">
    <reaction evidence="8">
        <text>fluoride(in) = fluoride(out)</text>
        <dbReference type="Rhea" id="RHEA:76159"/>
        <dbReference type="ChEBI" id="CHEBI:17051"/>
    </reaction>
    <physiologicalReaction direction="left-to-right" evidence="8">
        <dbReference type="Rhea" id="RHEA:76160"/>
    </physiologicalReaction>
</comment>
<organism evidence="11 12">
    <name type="scientific">Clostridium drakei</name>
    <dbReference type="NCBI Taxonomy" id="332101"/>
    <lineage>
        <taxon>Bacteria</taxon>
        <taxon>Bacillati</taxon>
        <taxon>Bacillota</taxon>
        <taxon>Clostridia</taxon>
        <taxon>Eubacteriales</taxon>
        <taxon>Clostridiaceae</taxon>
        <taxon>Clostridium</taxon>
    </lineage>
</organism>
<comment type="activity regulation">
    <text evidence="10">Na(+) is not transported, but it plays an essential structural role and its presence is essential for fluoride channel function.</text>
</comment>
<dbReference type="Proteomes" id="UP000244910">
    <property type="component" value="Chromosome"/>
</dbReference>
<evidence type="ECO:0000256" key="6">
    <source>
        <dbReference type="ARBA" id="ARBA00023303"/>
    </source>
</evidence>
<evidence type="ECO:0000256" key="7">
    <source>
        <dbReference type="ARBA" id="ARBA00035120"/>
    </source>
</evidence>
<accession>A0A2U8DMD1</accession>
<evidence type="ECO:0000256" key="3">
    <source>
        <dbReference type="ARBA" id="ARBA00022692"/>
    </source>
</evidence>
<dbReference type="GO" id="GO:0005886">
    <property type="term" value="C:plasma membrane"/>
    <property type="evidence" value="ECO:0007669"/>
    <property type="project" value="UniProtKB-SubCell"/>
</dbReference>
<feature type="binding site" evidence="10">
    <location>
        <position position="75"/>
    </location>
    <ligand>
        <name>Na(+)</name>
        <dbReference type="ChEBI" id="CHEBI:29101"/>
        <note>structural</note>
    </ligand>
</feature>
<gene>
    <name evidence="10" type="primary">fluC</name>
    <name evidence="10" type="synonym">crcB</name>
    <name evidence="11" type="ORF">B9W14_02140</name>
</gene>
<evidence type="ECO:0000256" key="9">
    <source>
        <dbReference type="ARBA" id="ARBA00049940"/>
    </source>
</evidence>
<keyword evidence="10" id="KW-0915">Sodium</keyword>
<dbReference type="GO" id="GO:0046872">
    <property type="term" value="F:metal ion binding"/>
    <property type="evidence" value="ECO:0007669"/>
    <property type="project" value="UniProtKB-KW"/>
</dbReference>
<evidence type="ECO:0000313" key="11">
    <source>
        <dbReference type="EMBL" id="AWI03342.1"/>
    </source>
</evidence>
<keyword evidence="12" id="KW-1185">Reference proteome</keyword>
<evidence type="ECO:0000256" key="5">
    <source>
        <dbReference type="ARBA" id="ARBA00023136"/>
    </source>
</evidence>
<name>A0A2U8DMD1_9CLOT</name>
<dbReference type="PANTHER" id="PTHR28259:SF1">
    <property type="entry name" value="FLUORIDE EXPORT PROTEIN 1-RELATED"/>
    <property type="match status" value="1"/>
</dbReference>
<dbReference type="NCBIfam" id="TIGR00494">
    <property type="entry name" value="crcB"/>
    <property type="match status" value="1"/>
</dbReference>
<keyword evidence="6 10" id="KW-0407">Ion channel</keyword>
<reference evidence="12" key="1">
    <citation type="submission" date="2017-04" db="EMBL/GenBank/DDBJ databases">
        <authorList>
            <person name="Song Y."/>
            <person name="Cho B.-K."/>
        </authorList>
    </citation>
    <scope>NUCLEOTIDE SEQUENCE [LARGE SCALE GENOMIC DNA]</scope>
    <source>
        <strain evidence="12">SL1</strain>
    </source>
</reference>
<feature type="transmembrane region" description="Helical" evidence="10">
    <location>
        <begin position="34"/>
        <end position="56"/>
    </location>
</feature>
<keyword evidence="10" id="KW-0479">Metal-binding</keyword>
<keyword evidence="5 10" id="KW-0472">Membrane</keyword>
<dbReference type="EMBL" id="CP020953">
    <property type="protein sequence ID" value="AWI03342.1"/>
    <property type="molecule type" value="Genomic_DNA"/>
</dbReference>
<dbReference type="GO" id="GO:0062054">
    <property type="term" value="F:fluoride channel activity"/>
    <property type="evidence" value="ECO:0007669"/>
    <property type="project" value="UniProtKB-UniRule"/>
</dbReference>
<dbReference type="Pfam" id="PF02537">
    <property type="entry name" value="CRCB"/>
    <property type="match status" value="1"/>
</dbReference>
<dbReference type="HAMAP" id="MF_00454">
    <property type="entry name" value="FluC"/>
    <property type="match status" value="1"/>
</dbReference>
<keyword evidence="2 10" id="KW-1003">Cell membrane</keyword>
<comment type="function">
    <text evidence="9 10">Fluoride-specific ion channel. Important for reducing fluoride concentration in the cell, thus reducing its toxicity.</text>
</comment>
<feature type="transmembrane region" description="Helical" evidence="10">
    <location>
        <begin position="100"/>
        <end position="121"/>
    </location>
</feature>
<evidence type="ECO:0000256" key="4">
    <source>
        <dbReference type="ARBA" id="ARBA00022989"/>
    </source>
</evidence>
<evidence type="ECO:0000256" key="8">
    <source>
        <dbReference type="ARBA" id="ARBA00035585"/>
    </source>
</evidence>
<evidence type="ECO:0000256" key="2">
    <source>
        <dbReference type="ARBA" id="ARBA00022475"/>
    </source>
</evidence>
<keyword evidence="10" id="KW-0813">Transport</keyword>
<dbReference type="PANTHER" id="PTHR28259">
    <property type="entry name" value="FLUORIDE EXPORT PROTEIN 1-RELATED"/>
    <property type="match status" value="1"/>
</dbReference>
<dbReference type="RefSeq" id="WP_032075656.1">
    <property type="nucleotide sequence ID" value="NZ_CP020953.1"/>
</dbReference>
<dbReference type="AlphaFoldDB" id="A0A2U8DMD1"/>
<dbReference type="OrthoDB" id="9815830at2"/>
<protein>
    <recommendedName>
        <fullName evidence="10">Fluoride-specific ion channel FluC</fullName>
    </recommendedName>
</protein>
<comment type="similarity">
    <text evidence="7 10">Belongs to the fluoride channel Fluc/FEX (TC 1.A.43) family.</text>
</comment>
<feature type="binding site" evidence="10">
    <location>
        <position position="78"/>
    </location>
    <ligand>
        <name>Na(+)</name>
        <dbReference type="ChEBI" id="CHEBI:29101"/>
        <note>structural</note>
    </ligand>
</feature>
<evidence type="ECO:0000256" key="10">
    <source>
        <dbReference type="HAMAP-Rule" id="MF_00454"/>
    </source>
</evidence>
<dbReference type="GO" id="GO:0140114">
    <property type="term" value="P:cellular detoxification of fluoride"/>
    <property type="evidence" value="ECO:0007669"/>
    <property type="project" value="UniProtKB-UniRule"/>
</dbReference>
<keyword evidence="3 10" id="KW-0812">Transmembrane</keyword>
<dbReference type="InterPro" id="IPR003691">
    <property type="entry name" value="FluC"/>
</dbReference>
<keyword evidence="10" id="KW-0406">Ion transport</keyword>
<proteinExistence type="inferred from homology"/>
<comment type="subcellular location">
    <subcellularLocation>
        <location evidence="1 10">Cell membrane</location>
        <topology evidence="1 10">Multi-pass membrane protein</topology>
    </subcellularLocation>
</comment>
<sequence length="148" mass="16691">MKKYIFIALGGMLGAMLRYKIEHIHIYHYKEVVPINTLMINISGSFVLALILTIAFEIWQFSSDLRLGIATGFLGAYTTFSTMCKETVNLMKQGDYYSSISYIGFSTMLGLAAAYFGIILAREIISKLVKENDDYNEENLENVSGEDK</sequence>